<evidence type="ECO:0000313" key="3">
    <source>
        <dbReference type="Proteomes" id="UP000019254"/>
    </source>
</evidence>
<reference evidence="2 3" key="1">
    <citation type="journal article" date="2014" name="Int. J. Syst. Evol. Microbiol.">
        <title>Listeria floridensis sp. nov., Listeria aquatica sp. nov., Listeria cornellensis sp. nov., Listeria riparia sp. nov. and Listeria grandensis sp. nov., from agricultural and natural environments.</title>
        <authorList>
            <person name="den Bakker H.C."/>
            <person name="Warchocki S."/>
            <person name="Wright E.M."/>
            <person name="Allred A.F."/>
            <person name="Ahlstrom C."/>
            <person name="Manuel C.S."/>
            <person name="Stasiewicz M.J."/>
            <person name="Burrell A."/>
            <person name="Roof S."/>
            <person name="Strawn L."/>
            <person name="Fortes E.D."/>
            <person name="Nightingale K.K."/>
            <person name="Kephart D."/>
            <person name="Wiedmann M."/>
        </authorList>
    </citation>
    <scope>NUCLEOTIDE SEQUENCE [LARGE SCALE GENOMIC DNA]</scope>
    <source>
        <strain evidence="3">FSL F6-969</strain>
    </source>
</reference>
<protein>
    <submittedName>
        <fullName evidence="2">Uncharacterized protein</fullName>
    </submittedName>
</protein>
<feature type="transmembrane region" description="Helical" evidence="1">
    <location>
        <begin position="42"/>
        <end position="59"/>
    </location>
</feature>
<dbReference type="AlphaFoldDB" id="W7CA69"/>
<comment type="caution">
    <text evidence="2">The sequence shown here is derived from an EMBL/GenBank/DDBJ whole genome shotgun (WGS) entry which is preliminary data.</text>
</comment>
<organism evidence="2 3">
    <name type="scientific">Listeria cornellensis FSL F6-0969</name>
    <dbReference type="NCBI Taxonomy" id="1265820"/>
    <lineage>
        <taxon>Bacteria</taxon>
        <taxon>Bacillati</taxon>
        <taxon>Bacillota</taxon>
        <taxon>Bacilli</taxon>
        <taxon>Bacillales</taxon>
        <taxon>Listeriaceae</taxon>
        <taxon>Listeria</taxon>
    </lineage>
</organism>
<name>W7CA69_9LIST</name>
<feature type="transmembrane region" description="Helical" evidence="1">
    <location>
        <begin position="6"/>
        <end position="21"/>
    </location>
</feature>
<dbReference type="Proteomes" id="UP000019254">
    <property type="component" value="Unassembled WGS sequence"/>
</dbReference>
<gene>
    <name evidence="2" type="ORF">PCORN_01695</name>
</gene>
<proteinExistence type="predicted"/>
<keyword evidence="1" id="KW-0812">Transmembrane</keyword>
<keyword evidence="1" id="KW-0472">Membrane</keyword>
<keyword evidence="1" id="KW-1133">Transmembrane helix</keyword>
<dbReference type="STRING" id="1265820.PCORN_01695"/>
<evidence type="ECO:0000256" key="1">
    <source>
        <dbReference type="SAM" id="Phobius"/>
    </source>
</evidence>
<keyword evidence="3" id="KW-1185">Reference proteome</keyword>
<dbReference type="EMBL" id="AODE01000004">
    <property type="protein sequence ID" value="EUJ32646.1"/>
    <property type="molecule type" value="Genomic_DNA"/>
</dbReference>
<evidence type="ECO:0000313" key="2">
    <source>
        <dbReference type="EMBL" id="EUJ32646.1"/>
    </source>
</evidence>
<sequence>MLERGLGAMIIIVCYRMIVWIETNVSGVKDSRVGSRRPTPNLIRILVLVVFLLILYIMLKVQVE</sequence>
<accession>W7CA69</accession>